<dbReference type="EMBL" id="FWXV01000013">
    <property type="protein sequence ID" value="SMD26287.1"/>
    <property type="molecule type" value="Genomic_DNA"/>
</dbReference>
<dbReference type="OrthoDB" id="3250520at2"/>
<dbReference type="AlphaFoldDB" id="A0A1W2FWB6"/>
<organism evidence="2 3">
    <name type="scientific">Kibdelosporangium aridum</name>
    <dbReference type="NCBI Taxonomy" id="2030"/>
    <lineage>
        <taxon>Bacteria</taxon>
        <taxon>Bacillati</taxon>
        <taxon>Actinomycetota</taxon>
        <taxon>Actinomycetes</taxon>
        <taxon>Pseudonocardiales</taxon>
        <taxon>Pseudonocardiaceae</taxon>
        <taxon>Kibdelosporangium</taxon>
    </lineage>
</organism>
<dbReference type="Gene3D" id="3.40.50.720">
    <property type="entry name" value="NAD(P)-binding Rossmann-like Domain"/>
    <property type="match status" value="1"/>
</dbReference>
<dbReference type="Gene3D" id="3.90.25.10">
    <property type="entry name" value="UDP-galactose 4-epimerase, domain 1"/>
    <property type="match status" value="1"/>
</dbReference>
<keyword evidence="3" id="KW-1185">Reference proteome</keyword>
<dbReference type="Pfam" id="PF13460">
    <property type="entry name" value="NAD_binding_10"/>
    <property type="match status" value="1"/>
</dbReference>
<dbReference type="SUPFAM" id="SSF51735">
    <property type="entry name" value="NAD(P)-binding Rossmann-fold domains"/>
    <property type="match status" value="1"/>
</dbReference>
<feature type="domain" description="NAD(P)-binding" evidence="1">
    <location>
        <begin position="8"/>
        <end position="165"/>
    </location>
</feature>
<proteinExistence type="predicted"/>
<dbReference type="PANTHER" id="PTHR43162:SF1">
    <property type="entry name" value="PRESTALK A DIFFERENTIATION PROTEIN A"/>
    <property type="match status" value="1"/>
</dbReference>
<gene>
    <name evidence="2" type="ORF">SAMN05661093_09870</name>
</gene>
<dbReference type="InterPro" id="IPR051604">
    <property type="entry name" value="Ergot_Alk_Oxidoreductase"/>
</dbReference>
<evidence type="ECO:0000313" key="3">
    <source>
        <dbReference type="Proteomes" id="UP000192674"/>
    </source>
</evidence>
<dbReference type="RefSeq" id="WP_084434035.1">
    <property type="nucleotide sequence ID" value="NZ_FWXV01000013.1"/>
</dbReference>
<protein>
    <submittedName>
        <fullName evidence="2">Uncharacterized conserved protein YbjT, contains NAD(P)-binding and DUF2867 domains</fullName>
    </submittedName>
</protein>
<dbReference type="Proteomes" id="UP000192674">
    <property type="component" value="Unassembled WGS sequence"/>
</dbReference>
<dbReference type="InterPro" id="IPR036291">
    <property type="entry name" value="NAD(P)-bd_dom_sf"/>
</dbReference>
<accession>A0A1W2FWB6</accession>
<reference evidence="2 3" key="1">
    <citation type="submission" date="2017-04" db="EMBL/GenBank/DDBJ databases">
        <authorList>
            <person name="Afonso C.L."/>
            <person name="Miller P.J."/>
            <person name="Scott M.A."/>
            <person name="Spackman E."/>
            <person name="Goraichik I."/>
            <person name="Dimitrov K.M."/>
            <person name="Suarez D.L."/>
            <person name="Swayne D.E."/>
        </authorList>
    </citation>
    <scope>NUCLEOTIDE SEQUENCE [LARGE SCALE GENOMIC DNA]</scope>
    <source>
        <strain evidence="2 3">DSM 43828</strain>
    </source>
</reference>
<sequence>MPKILVLGGTGKTGRRVAAGLRDQGLDPRVVSRSTPDRFDWADEATWAPVLRDISAVYVVDEGTDRLPEFTELAVKSGVQRLVLLSARVWQEMGADLTSEQTIAQSGVDWTILRPTWFNQNFTEDPMLADPVKQGEVRLPTGDGREPFIDVQDIADVAIAALTQPGHAGKKYDLSGPRLLTWGDAVDEIARATGRKITYVPIDRQAYTDDLSERGYPPEYAEVIVALFDHIREHRSERLSDGVQQVLGREPRDFREYAKTIR</sequence>
<dbReference type="PANTHER" id="PTHR43162">
    <property type="match status" value="1"/>
</dbReference>
<evidence type="ECO:0000313" key="2">
    <source>
        <dbReference type="EMBL" id="SMD26287.1"/>
    </source>
</evidence>
<dbReference type="InterPro" id="IPR016040">
    <property type="entry name" value="NAD(P)-bd_dom"/>
</dbReference>
<evidence type="ECO:0000259" key="1">
    <source>
        <dbReference type="Pfam" id="PF13460"/>
    </source>
</evidence>
<name>A0A1W2FWB6_KIBAR</name>